<organism evidence="1 2">
    <name type="scientific">Pseudomonas brassicacearum</name>
    <dbReference type="NCBI Taxonomy" id="930166"/>
    <lineage>
        <taxon>Bacteria</taxon>
        <taxon>Pseudomonadati</taxon>
        <taxon>Pseudomonadota</taxon>
        <taxon>Gammaproteobacteria</taxon>
        <taxon>Pseudomonadales</taxon>
        <taxon>Pseudomonadaceae</taxon>
        <taxon>Pseudomonas</taxon>
    </lineage>
</organism>
<protein>
    <submittedName>
        <fullName evidence="1">Uncharacterized protein</fullName>
    </submittedName>
</protein>
<evidence type="ECO:0000313" key="2">
    <source>
        <dbReference type="Proteomes" id="UP000286351"/>
    </source>
</evidence>
<sequence length="73" mass="8492">MREACTQADGLASLQGFLKHNRLRADIHSPSRYDYLSDRRLRLTGEQIEHPDGRCERLIPSVAKAWRDHSFDQ</sequence>
<dbReference type="EMBL" id="MOBO01000025">
    <property type="protein sequence ID" value="RON33961.1"/>
    <property type="molecule type" value="Genomic_DNA"/>
</dbReference>
<reference evidence="1 2" key="1">
    <citation type="submission" date="2016-10" db="EMBL/GenBank/DDBJ databases">
        <title>Comparative genome analysis of multiple Pseudomonas spp. focuses on biocontrol and plant growth promoting traits.</title>
        <authorList>
            <person name="Tao X.-Y."/>
            <person name="Taylor C.G."/>
        </authorList>
    </citation>
    <scope>NUCLEOTIDE SEQUENCE [LARGE SCALE GENOMIC DNA]</scope>
    <source>
        <strain evidence="1 2">38D4</strain>
    </source>
</reference>
<name>A0A423J8E5_9PSED</name>
<accession>A0A423J8E5</accession>
<proteinExistence type="predicted"/>
<evidence type="ECO:0000313" key="1">
    <source>
        <dbReference type="EMBL" id="RON33961.1"/>
    </source>
</evidence>
<dbReference type="Proteomes" id="UP000286351">
    <property type="component" value="Unassembled WGS sequence"/>
</dbReference>
<dbReference type="AlphaFoldDB" id="A0A423J8E5"/>
<gene>
    <name evidence="1" type="ORF">BK664_24015</name>
</gene>
<comment type="caution">
    <text evidence="1">The sequence shown here is derived from an EMBL/GenBank/DDBJ whole genome shotgun (WGS) entry which is preliminary data.</text>
</comment>